<dbReference type="STRING" id="207559.Dde_0399"/>
<evidence type="ECO:0000313" key="11">
    <source>
        <dbReference type="Proteomes" id="UP000002710"/>
    </source>
</evidence>
<dbReference type="PROSITE" id="PS51671">
    <property type="entry name" value="ACT"/>
    <property type="match status" value="1"/>
</dbReference>
<dbReference type="GO" id="GO:0005829">
    <property type="term" value="C:cytosol"/>
    <property type="evidence" value="ECO:0007669"/>
    <property type="project" value="TreeGrafter"/>
</dbReference>
<dbReference type="InterPro" id="IPR002912">
    <property type="entry name" value="ACT_dom"/>
</dbReference>
<keyword evidence="11" id="KW-1185">Reference proteome</keyword>
<dbReference type="HOGENOM" id="CLU_165363_0_0_7"/>
<evidence type="ECO:0000256" key="5">
    <source>
        <dbReference type="ARBA" id="ARBA00013145"/>
    </source>
</evidence>
<sequence length="121" mass="13142">MTVQKQQPDSAAGLIALRLTVRNHPGVMSHVCGLFARRAFNVEGILCTPVDDGSISRIWLLVHDDARLEQMIRQAAKLQDVSEVRPFPADGAAFARLESCVAAWETGDAVYERPAVSAPVS</sequence>
<comment type="subunit">
    <text evidence="4">Dimer of large and small chains.</text>
</comment>
<feature type="domain" description="ACT" evidence="9">
    <location>
        <begin position="16"/>
        <end position="89"/>
    </location>
</feature>
<evidence type="ECO:0000313" key="10">
    <source>
        <dbReference type="EMBL" id="ABB37200.1"/>
    </source>
</evidence>
<evidence type="ECO:0000256" key="4">
    <source>
        <dbReference type="ARBA" id="ARBA00011744"/>
    </source>
</evidence>
<gene>
    <name evidence="10" type="ordered locus">Dde_0399</name>
</gene>
<dbReference type="Proteomes" id="UP000002710">
    <property type="component" value="Chromosome"/>
</dbReference>
<evidence type="ECO:0000256" key="2">
    <source>
        <dbReference type="ARBA" id="ARBA00005025"/>
    </source>
</evidence>
<keyword evidence="6" id="KW-0028">Amino-acid biosynthesis</keyword>
<dbReference type="KEGG" id="dde:Dde_0399"/>
<reference evidence="10 11" key="1">
    <citation type="journal article" date="2011" name="J. Bacteriol.">
        <title>Complete genome sequence and updated annotation of Desulfovibrio alaskensis G20.</title>
        <authorList>
            <person name="Hauser L.J."/>
            <person name="Land M.L."/>
            <person name="Brown S.D."/>
            <person name="Larimer F."/>
            <person name="Keller K.L."/>
            <person name="Rapp-Giles B.J."/>
            <person name="Price M.N."/>
            <person name="Lin M."/>
            <person name="Bruce D.C."/>
            <person name="Detter J.C."/>
            <person name="Tapia R."/>
            <person name="Han C.S."/>
            <person name="Goodwin L.A."/>
            <person name="Cheng J.F."/>
            <person name="Pitluck S."/>
            <person name="Copeland A."/>
            <person name="Lucas S."/>
            <person name="Nolan M."/>
            <person name="Lapidus A.L."/>
            <person name="Palumbo A.V."/>
            <person name="Wall J.D."/>
        </authorList>
    </citation>
    <scope>NUCLEOTIDE SEQUENCE [LARGE SCALE GENOMIC DNA]</scope>
    <source>
        <strain evidence="11">ATCC BAA 1058 / DSM 17464 / G20</strain>
    </source>
</reference>
<evidence type="ECO:0000256" key="1">
    <source>
        <dbReference type="ARBA" id="ARBA00004974"/>
    </source>
</evidence>
<dbReference type="EMBL" id="CP000112">
    <property type="protein sequence ID" value="ABB37200.1"/>
    <property type="molecule type" value="Genomic_DNA"/>
</dbReference>
<dbReference type="PANTHER" id="PTHR30239">
    <property type="entry name" value="ACETOLACTATE SYNTHASE SMALL SUBUNIT"/>
    <property type="match status" value="1"/>
</dbReference>
<dbReference type="InterPro" id="IPR004789">
    <property type="entry name" value="Acetalactate_synth_ssu"/>
</dbReference>
<dbReference type="InterPro" id="IPR045865">
    <property type="entry name" value="ACT-like_dom_sf"/>
</dbReference>
<dbReference type="GO" id="GO:0003984">
    <property type="term" value="F:acetolactate synthase activity"/>
    <property type="evidence" value="ECO:0007669"/>
    <property type="project" value="UniProtKB-EC"/>
</dbReference>
<dbReference type="eggNOG" id="COG0440">
    <property type="taxonomic scope" value="Bacteria"/>
</dbReference>
<comment type="pathway">
    <text evidence="2">Amino-acid biosynthesis; L-valine biosynthesis; L-valine from pyruvate: step 1/4.</text>
</comment>
<dbReference type="InterPro" id="IPR054480">
    <property type="entry name" value="AHAS_small-like_ACT"/>
</dbReference>
<comment type="similarity">
    <text evidence="3">Belongs to the acetolactate synthase small subunit family.</text>
</comment>
<dbReference type="CDD" id="cd04878">
    <property type="entry name" value="ACT_AHAS"/>
    <property type="match status" value="1"/>
</dbReference>
<dbReference type="GO" id="GO:1990610">
    <property type="term" value="F:acetolactate synthase regulator activity"/>
    <property type="evidence" value="ECO:0007669"/>
    <property type="project" value="InterPro"/>
</dbReference>
<accession>Q316E6</accession>
<evidence type="ECO:0000256" key="3">
    <source>
        <dbReference type="ARBA" id="ARBA00006341"/>
    </source>
</evidence>
<dbReference type="EC" id="2.2.1.6" evidence="5"/>
<evidence type="ECO:0000256" key="7">
    <source>
        <dbReference type="ARBA" id="ARBA00023304"/>
    </source>
</evidence>
<comment type="catalytic activity">
    <reaction evidence="8">
        <text>2 pyruvate + H(+) = (2S)-2-acetolactate + CO2</text>
        <dbReference type="Rhea" id="RHEA:25249"/>
        <dbReference type="ChEBI" id="CHEBI:15361"/>
        <dbReference type="ChEBI" id="CHEBI:15378"/>
        <dbReference type="ChEBI" id="CHEBI:16526"/>
        <dbReference type="ChEBI" id="CHEBI:58476"/>
        <dbReference type="EC" id="2.2.1.6"/>
    </reaction>
</comment>
<dbReference type="SUPFAM" id="SSF55021">
    <property type="entry name" value="ACT-like"/>
    <property type="match status" value="1"/>
</dbReference>
<evidence type="ECO:0000256" key="8">
    <source>
        <dbReference type="ARBA" id="ARBA00048670"/>
    </source>
</evidence>
<dbReference type="PANTHER" id="PTHR30239:SF4">
    <property type="entry name" value="ACETOLACTATE SYNTHASE ISOZYME 1 SMALL SUBUNIT"/>
    <property type="match status" value="1"/>
</dbReference>
<comment type="pathway">
    <text evidence="1">Amino-acid biosynthesis; L-isoleucine biosynthesis; L-isoleucine from 2-oxobutanoate: step 1/4.</text>
</comment>
<keyword evidence="7" id="KW-0100">Branched-chain amino acid biosynthesis</keyword>
<dbReference type="UniPathway" id="UPA00047">
    <property type="reaction ID" value="UER00055"/>
</dbReference>
<organism evidence="10 11">
    <name type="scientific">Oleidesulfovibrio alaskensis (strain ATCC BAA-1058 / DSM 17464 / G20)</name>
    <name type="common">Desulfovibrio alaskensis</name>
    <dbReference type="NCBI Taxonomy" id="207559"/>
    <lineage>
        <taxon>Bacteria</taxon>
        <taxon>Pseudomonadati</taxon>
        <taxon>Thermodesulfobacteriota</taxon>
        <taxon>Desulfovibrionia</taxon>
        <taxon>Desulfovibrionales</taxon>
        <taxon>Desulfovibrionaceae</taxon>
        <taxon>Oleidesulfovibrio</taxon>
    </lineage>
</organism>
<evidence type="ECO:0000259" key="9">
    <source>
        <dbReference type="PROSITE" id="PS51671"/>
    </source>
</evidence>
<proteinExistence type="inferred from homology"/>
<dbReference type="UniPathway" id="UPA00049">
    <property type="reaction ID" value="UER00059"/>
</dbReference>
<protein>
    <recommendedName>
        <fullName evidence="5">acetolactate synthase</fullName>
        <ecNumber evidence="5">2.2.1.6</ecNumber>
    </recommendedName>
</protein>
<dbReference type="InterPro" id="IPR039557">
    <property type="entry name" value="AHAS_ACT"/>
</dbReference>
<dbReference type="NCBIfam" id="NF006036">
    <property type="entry name" value="PRK08178.1"/>
    <property type="match status" value="1"/>
</dbReference>
<dbReference type="GO" id="GO:0009099">
    <property type="term" value="P:L-valine biosynthetic process"/>
    <property type="evidence" value="ECO:0007669"/>
    <property type="project" value="UniProtKB-UniPathway"/>
</dbReference>
<dbReference type="AlphaFoldDB" id="Q316E6"/>
<dbReference type="RefSeq" id="WP_011366535.1">
    <property type="nucleotide sequence ID" value="NC_007519.1"/>
</dbReference>
<dbReference type="Gene3D" id="3.30.70.260">
    <property type="match status" value="1"/>
</dbReference>
<evidence type="ECO:0000256" key="6">
    <source>
        <dbReference type="ARBA" id="ARBA00022605"/>
    </source>
</evidence>
<name>Q316E6_OLEA2</name>
<dbReference type="GO" id="GO:0009097">
    <property type="term" value="P:isoleucine biosynthetic process"/>
    <property type="evidence" value="ECO:0007669"/>
    <property type="project" value="UniProtKB-UniPathway"/>
</dbReference>
<dbReference type="Pfam" id="PF22629">
    <property type="entry name" value="ACT_AHAS_ss"/>
    <property type="match status" value="1"/>
</dbReference>